<comment type="subcellular location">
    <subcellularLocation>
        <location evidence="1">Cell membrane</location>
        <topology evidence="1">Single-pass membrane protein</topology>
    </subcellularLocation>
</comment>
<evidence type="ECO:0000256" key="1">
    <source>
        <dbReference type="ARBA" id="ARBA00004162"/>
    </source>
</evidence>
<evidence type="ECO:0000313" key="12">
    <source>
        <dbReference type="Proteomes" id="UP000594464"/>
    </source>
</evidence>
<reference evidence="12" key="1">
    <citation type="submission" date="2020-02" db="EMBL/GenBank/DDBJ databases">
        <title>Genomic and physiological characterization of two novel Nitrospinaceae genera.</title>
        <authorList>
            <person name="Mueller A.J."/>
            <person name="Jung M.-Y."/>
            <person name="Strachan C.R."/>
            <person name="Herbold C.W."/>
            <person name="Kirkegaard R.H."/>
            <person name="Daims H."/>
        </authorList>
    </citation>
    <scope>NUCLEOTIDE SEQUENCE [LARGE SCALE GENOMIC DNA]</scope>
</reference>
<keyword evidence="3" id="KW-1003">Cell membrane</keyword>
<evidence type="ECO:0000256" key="2">
    <source>
        <dbReference type="ARBA" id="ARBA00008914"/>
    </source>
</evidence>
<sequence>MAEKKQEKPAEPPPKEEDVEEVEEVSEGAPMWMATFADLVTLLMVFFILLFAMGTIEDQKWKMIKESLKSALGQDEIPEMGTREGLDVIQDVVVEEKTIHAVDEVGAMVAKEVEDIASEVEEFVYKNKLSGQVEVSSDERGAIITLSDTVLFPAGRARMTYTGSKIIKEIFDVLKQFDYDVKIEGHTDNVAIKTEQFPSNWELSAGRAADVARMLVNAGFPPNKLSIEGFAEYRPKVPNDSVKNRGVNRRIEIVYQRGSIRKKTLDILRR</sequence>
<evidence type="ECO:0000256" key="6">
    <source>
        <dbReference type="ARBA" id="ARBA00023136"/>
    </source>
</evidence>
<feature type="compositionally biased region" description="Basic and acidic residues" evidence="8">
    <location>
        <begin position="1"/>
        <end position="16"/>
    </location>
</feature>
<feature type="transmembrane region" description="Helical" evidence="9">
    <location>
        <begin position="31"/>
        <end position="53"/>
    </location>
</feature>
<dbReference type="Gene3D" id="3.30.1330.60">
    <property type="entry name" value="OmpA-like domain"/>
    <property type="match status" value="1"/>
</dbReference>
<organism evidence="11 12">
    <name type="scientific">Candidatus Nitrohelix vancouverensis</name>
    <dbReference type="NCBI Taxonomy" id="2705534"/>
    <lineage>
        <taxon>Bacteria</taxon>
        <taxon>Pseudomonadati</taxon>
        <taxon>Nitrospinota/Tectimicrobiota group</taxon>
        <taxon>Nitrospinota</taxon>
        <taxon>Nitrospinia</taxon>
        <taxon>Nitrospinales</taxon>
        <taxon>Nitrospinaceae</taxon>
        <taxon>Candidatus Nitrohelix</taxon>
    </lineage>
</organism>
<evidence type="ECO:0000313" key="11">
    <source>
        <dbReference type="EMBL" id="QPJ65464.1"/>
    </source>
</evidence>
<evidence type="ECO:0000256" key="8">
    <source>
        <dbReference type="SAM" id="MobiDB-lite"/>
    </source>
</evidence>
<evidence type="ECO:0000256" key="3">
    <source>
        <dbReference type="ARBA" id="ARBA00022475"/>
    </source>
</evidence>
<dbReference type="Proteomes" id="UP000594464">
    <property type="component" value="Chromosome"/>
</dbReference>
<dbReference type="KEGG" id="nva:G3M78_08695"/>
<evidence type="ECO:0000256" key="5">
    <source>
        <dbReference type="ARBA" id="ARBA00022989"/>
    </source>
</evidence>
<evidence type="ECO:0000256" key="9">
    <source>
        <dbReference type="SAM" id="Phobius"/>
    </source>
</evidence>
<accession>A0A7T0G3K8</accession>
<gene>
    <name evidence="11" type="ORF">G3M78_08695</name>
</gene>
<evidence type="ECO:0000259" key="10">
    <source>
        <dbReference type="PROSITE" id="PS51123"/>
    </source>
</evidence>
<dbReference type="Pfam" id="PF00691">
    <property type="entry name" value="OmpA"/>
    <property type="match status" value="1"/>
</dbReference>
<dbReference type="InterPro" id="IPR036737">
    <property type="entry name" value="OmpA-like_sf"/>
</dbReference>
<dbReference type="PROSITE" id="PS51123">
    <property type="entry name" value="OMPA_2"/>
    <property type="match status" value="1"/>
</dbReference>
<keyword evidence="5 9" id="KW-1133">Transmembrane helix</keyword>
<dbReference type="PANTHER" id="PTHR30329:SF21">
    <property type="entry name" value="LIPOPROTEIN YIAD-RELATED"/>
    <property type="match status" value="1"/>
</dbReference>
<dbReference type="Pfam" id="PF13677">
    <property type="entry name" value="MotB_plug"/>
    <property type="match status" value="1"/>
</dbReference>
<comment type="similarity">
    <text evidence="2">Belongs to the MotB family.</text>
</comment>
<protein>
    <submittedName>
        <fullName evidence="11">OmpA family protein</fullName>
    </submittedName>
</protein>
<evidence type="ECO:0000256" key="4">
    <source>
        <dbReference type="ARBA" id="ARBA00022692"/>
    </source>
</evidence>
<proteinExistence type="inferred from homology"/>
<dbReference type="GO" id="GO:0005886">
    <property type="term" value="C:plasma membrane"/>
    <property type="evidence" value="ECO:0007669"/>
    <property type="project" value="UniProtKB-SubCell"/>
</dbReference>
<evidence type="ECO:0000256" key="7">
    <source>
        <dbReference type="PROSITE-ProRule" id="PRU00473"/>
    </source>
</evidence>
<dbReference type="EMBL" id="CP048620">
    <property type="protein sequence ID" value="QPJ65464.1"/>
    <property type="molecule type" value="Genomic_DNA"/>
</dbReference>
<dbReference type="CDD" id="cd07185">
    <property type="entry name" value="OmpA_C-like"/>
    <property type="match status" value="1"/>
</dbReference>
<keyword evidence="6 7" id="KW-0472">Membrane</keyword>
<feature type="region of interest" description="Disordered" evidence="8">
    <location>
        <begin position="1"/>
        <end position="24"/>
    </location>
</feature>
<dbReference type="SUPFAM" id="SSF103088">
    <property type="entry name" value="OmpA-like"/>
    <property type="match status" value="1"/>
</dbReference>
<feature type="domain" description="OmpA-like" evidence="10">
    <location>
        <begin position="139"/>
        <end position="259"/>
    </location>
</feature>
<keyword evidence="4 9" id="KW-0812">Transmembrane</keyword>
<dbReference type="AlphaFoldDB" id="A0A7T0G3K8"/>
<dbReference type="InterPro" id="IPR006665">
    <property type="entry name" value="OmpA-like"/>
</dbReference>
<dbReference type="PANTHER" id="PTHR30329">
    <property type="entry name" value="STATOR ELEMENT OF FLAGELLAR MOTOR COMPLEX"/>
    <property type="match status" value="1"/>
</dbReference>
<dbReference type="InterPro" id="IPR050330">
    <property type="entry name" value="Bact_OuterMem_StrucFunc"/>
</dbReference>
<name>A0A7T0G3K8_9BACT</name>
<dbReference type="InterPro" id="IPR025713">
    <property type="entry name" value="MotB-like_N_dom"/>
</dbReference>